<dbReference type="Proteomes" id="UP000614410">
    <property type="component" value="Unassembled WGS sequence"/>
</dbReference>
<name>A0A934NE82_9BACT</name>
<keyword evidence="2" id="KW-0560">Oxidoreductase</keyword>
<gene>
    <name evidence="4" type="ORF">JF887_03495</name>
</gene>
<dbReference type="GO" id="GO:0016491">
    <property type="term" value="F:oxidoreductase activity"/>
    <property type="evidence" value="ECO:0007669"/>
    <property type="project" value="UniProtKB-KW"/>
</dbReference>
<dbReference type="PANTHER" id="PTHR43180:SF33">
    <property type="entry name" value="15-HYDROXYPROSTAGLANDIN DEHYDROGENASE [NAD(+)]-LIKE"/>
    <property type="match status" value="1"/>
</dbReference>
<accession>A0A934NE82</accession>
<comment type="caution">
    <text evidence="4">The sequence shown here is derived from an EMBL/GenBank/DDBJ whole genome shotgun (WGS) entry which is preliminary data.</text>
</comment>
<dbReference type="CDD" id="cd05233">
    <property type="entry name" value="SDR_c"/>
    <property type="match status" value="1"/>
</dbReference>
<evidence type="ECO:0000256" key="1">
    <source>
        <dbReference type="ARBA" id="ARBA00006484"/>
    </source>
</evidence>
<comment type="similarity">
    <text evidence="1">Belongs to the short-chain dehydrogenases/reductases (SDR) family.</text>
</comment>
<dbReference type="PANTHER" id="PTHR43180">
    <property type="entry name" value="3-OXOACYL-(ACYL-CARRIER-PROTEIN) REDUCTASE (AFU_ORTHOLOGUE AFUA_6G11210)"/>
    <property type="match status" value="1"/>
</dbReference>
<organism evidence="4 5">
    <name type="scientific">Candidatus Amunia macphersoniae</name>
    <dbReference type="NCBI Taxonomy" id="3127014"/>
    <lineage>
        <taxon>Bacteria</taxon>
        <taxon>Bacillati</taxon>
        <taxon>Candidatus Dormiibacterota</taxon>
        <taxon>Candidatus Dormibacteria</taxon>
        <taxon>Candidatus Aeolococcales</taxon>
        <taxon>Candidatus Aeolococcaceae</taxon>
        <taxon>Candidatus Amunia</taxon>
    </lineage>
</organism>
<dbReference type="PRINTS" id="PR00081">
    <property type="entry name" value="GDHRDH"/>
</dbReference>
<reference evidence="4 5" key="1">
    <citation type="submission" date="2020-10" db="EMBL/GenBank/DDBJ databases">
        <title>Ca. Dormibacterota MAGs.</title>
        <authorList>
            <person name="Montgomery K."/>
        </authorList>
    </citation>
    <scope>NUCLEOTIDE SEQUENCE [LARGE SCALE GENOMIC DNA]</scope>
    <source>
        <strain evidence="4">Mitchell_Peninsula_5</strain>
    </source>
</reference>
<dbReference type="Gene3D" id="3.40.50.720">
    <property type="entry name" value="NAD(P)-binding Rossmann-like Domain"/>
    <property type="match status" value="1"/>
</dbReference>
<dbReference type="SUPFAM" id="SSF51735">
    <property type="entry name" value="NAD(P)-binding Rossmann-fold domains"/>
    <property type="match status" value="1"/>
</dbReference>
<dbReference type="InterPro" id="IPR002347">
    <property type="entry name" value="SDR_fam"/>
</dbReference>
<dbReference type="InterPro" id="IPR036291">
    <property type="entry name" value="NAD(P)-bd_dom_sf"/>
</dbReference>
<evidence type="ECO:0000256" key="2">
    <source>
        <dbReference type="ARBA" id="ARBA00023002"/>
    </source>
</evidence>
<feature type="region of interest" description="Disordered" evidence="3">
    <location>
        <begin position="243"/>
        <end position="264"/>
    </location>
</feature>
<dbReference type="PROSITE" id="PS00061">
    <property type="entry name" value="ADH_SHORT"/>
    <property type="match status" value="1"/>
</dbReference>
<evidence type="ECO:0000313" key="4">
    <source>
        <dbReference type="EMBL" id="MBJ7608483.1"/>
    </source>
</evidence>
<protein>
    <submittedName>
        <fullName evidence="4">SDR family oxidoreductase</fullName>
    </submittedName>
</protein>
<sequence length="264" mass="26744">MTELAGSGALVTGGAGAIGVAVARRLLALGAEVTLADVDADGGPETAARLGCHFVRTDVRRADDLTAAVQAAGARGPLRFVHLNAGIVLERSYDETDESSYRRIVGVNLDGVFWGIRAAVPALRSGGGGAIVASASLAGLVPVPLDPLYAMTKSAVISLVRSIGPGLGAEGIRLNCVCPGFVDTPMAPAVVREMGFPLLRVDDVADAVMAIAAGDDNSQAYVIQPGLEPFAYRFRGVPGARTHGDGGERTVSATGIVGSAAPTG</sequence>
<evidence type="ECO:0000313" key="5">
    <source>
        <dbReference type="Proteomes" id="UP000614410"/>
    </source>
</evidence>
<dbReference type="Pfam" id="PF00106">
    <property type="entry name" value="adh_short"/>
    <property type="match status" value="1"/>
</dbReference>
<dbReference type="AlphaFoldDB" id="A0A934NE82"/>
<evidence type="ECO:0000256" key="3">
    <source>
        <dbReference type="SAM" id="MobiDB-lite"/>
    </source>
</evidence>
<dbReference type="EMBL" id="JAEKNN010000016">
    <property type="protein sequence ID" value="MBJ7608483.1"/>
    <property type="molecule type" value="Genomic_DNA"/>
</dbReference>
<dbReference type="InterPro" id="IPR020904">
    <property type="entry name" value="Sc_DH/Rdtase_CS"/>
</dbReference>
<proteinExistence type="inferred from homology"/>